<organism evidence="14 15">
    <name type="scientific">Candidatus Blautia pullicola</name>
    <dbReference type="NCBI Taxonomy" id="2838498"/>
    <lineage>
        <taxon>Bacteria</taxon>
        <taxon>Bacillati</taxon>
        <taxon>Bacillota</taxon>
        <taxon>Clostridia</taxon>
        <taxon>Lachnospirales</taxon>
        <taxon>Lachnospiraceae</taxon>
        <taxon>Blautia</taxon>
    </lineage>
</organism>
<dbReference type="NCBIfam" id="TIGR00916">
    <property type="entry name" value="2A0604s01"/>
    <property type="match status" value="2"/>
</dbReference>
<feature type="transmembrane region" description="Helical" evidence="9">
    <location>
        <begin position="273"/>
        <end position="294"/>
    </location>
</feature>
<comment type="subunit">
    <text evidence="10">Forms a complex with SecD. Part of the essential Sec protein translocation apparatus which comprises SecA, SecYEG and auxiliary proteins SecDF. Other proteins may also be involved.</text>
</comment>
<comment type="subcellular location">
    <subcellularLocation>
        <location evidence="1 9">Cell membrane</location>
        <topology evidence="1 9">Multi-pass membrane protein</topology>
    </subcellularLocation>
</comment>
<dbReference type="InterPro" id="IPR048634">
    <property type="entry name" value="SecD_SecF_C"/>
</dbReference>
<dbReference type="NCBIfam" id="TIGR00966">
    <property type="entry name" value="transloc_SecF"/>
    <property type="match status" value="1"/>
</dbReference>
<evidence type="ECO:0000256" key="9">
    <source>
        <dbReference type="HAMAP-Rule" id="MF_01463"/>
    </source>
</evidence>
<dbReference type="Pfam" id="PF22599">
    <property type="entry name" value="SecDF_P1_head"/>
    <property type="match status" value="1"/>
</dbReference>
<dbReference type="Gene3D" id="3.30.1360.200">
    <property type="match status" value="1"/>
</dbReference>
<evidence type="ECO:0000259" key="11">
    <source>
        <dbReference type="Pfam" id="PF02355"/>
    </source>
</evidence>
<dbReference type="GO" id="GO:0015450">
    <property type="term" value="F:protein-transporting ATPase activity"/>
    <property type="evidence" value="ECO:0007669"/>
    <property type="project" value="InterPro"/>
</dbReference>
<evidence type="ECO:0000256" key="3">
    <source>
        <dbReference type="ARBA" id="ARBA00022475"/>
    </source>
</evidence>
<feature type="domain" description="Protein export membrane protein SecD/SecF C-terminal" evidence="11">
    <location>
        <begin position="257"/>
        <end position="425"/>
    </location>
</feature>
<accession>A0A9D2FRI5</accession>
<evidence type="ECO:0000259" key="12">
    <source>
        <dbReference type="Pfam" id="PF21760"/>
    </source>
</evidence>
<feature type="transmembrane region" description="Helical" evidence="9">
    <location>
        <begin position="582"/>
        <end position="599"/>
    </location>
</feature>
<evidence type="ECO:0000259" key="13">
    <source>
        <dbReference type="Pfam" id="PF22599"/>
    </source>
</evidence>
<feature type="transmembrane region" description="Helical" evidence="9">
    <location>
        <begin position="405"/>
        <end position="434"/>
    </location>
</feature>
<keyword evidence="3 9" id="KW-1003">Cell membrane</keyword>
<dbReference type="InterPro" id="IPR048631">
    <property type="entry name" value="SecD_1st"/>
</dbReference>
<comment type="caution">
    <text evidence="14">The sequence shown here is derived from an EMBL/GenBank/DDBJ whole genome shotgun (WGS) entry which is preliminary data.</text>
</comment>
<evidence type="ECO:0000256" key="2">
    <source>
        <dbReference type="ARBA" id="ARBA00022448"/>
    </source>
</evidence>
<dbReference type="GO" id="GO:0005886">
    <property type="term" value="C:plasma membrane"/>
    <property type="evidence" value="ECO:0007669"/>
    <property type="project" value="UniProtKB-SubCell"/>
</dbReference>
<evidence type="ECO:0000256" key="4">
    <source>
        <dbReference type="ARBA" id="ARBA00022692"/>
    </source>
</evidence>
<dbReference type="GO" id="GO:0065002">
    <property type="term" value="P:intracellular protein transmembrane transport"/>
    <property type="evidence" value="ECO:0007669"/>
    <property type="project" value="UniProtKB-UniRule"/>
</dbReference>
<dbReference type="Proteomes" id="UP000824056">
    <property type="component" value="Unassembled WGS sequence"/>
</dbReference>
<evidence type="ECO:0000313" key="15">
    <source>
        <dbReference type="Proteomes" id="UP000824056"/>
    </source>
</evidence>
<protein>
    <recommendedName>
        <fullName evidence="9 10">Multifunctional fusion protein</fullName>
    </recommendedName>
    <domain>
        <recommendedName>
            <fullName evidence="9">Protein translocase subunit SecD</fullName>
        </recommendedName>
    </domain>
    <domain>
        <recommendedName>
            <fullName evidence="10">Protein-export membrane protein SecF</fullName>
        </recommendedName>
    </domain>
</protein>
<evidence type="ECO:0000256" key="8">
    <source>
        <dbReference type="ARBA" id="ARBA00023136"/>
    </source>
</evidence>
<feature type="transmembrane region" description="Helical" evidence="9">
    <location>
        <begin position="327"/>
        <end position="351"/>
    </location>
</feature>
<feature type="transmembrane region" description="Helical" evidence="9">
    <location>
        <begin position="713"/>
        <end position="738"/>
    </location>
</feature>
<dbReference type="Pfam" id="PF02355">
    <property type="entry name" value="SecD_SecF_C"/>
    <property type="match status" value="2"/>
</dbReference>
<name>A0A9D2FRI5_9FIRM</name>
<dbReference type="GO" id="GO:0043952">
    <property type="term" value="P:protein transport by the Sec complex"/>
    <property type="evidence" value="ECO:0007669"/>
    <property type="project" value="UniProtKB-UniRule"/>
</dbReference>
<feature type="transmembrane region" description="Helical" evidence="9">
    <location>
        <begin position="689"/>
        <end position="707"/>
    </location>
</feature>
<evidence type="ECO:0000256" key="10">
    <source>
        <dbReference type="HAMAP-Rule" id="MF_01464"/>
    </source>
</evidence>
<keyword evidence="8 9" id="KW-0472">Membrane</keyword>
<dbReference type="InterPro" id="IPR022645">
    <property type="entry name" value="SecD/SecF_bac"/>
</dbReference>
<dbReference type="InterPro" id="IPR054384">
    <property type="entry name" value="SecDF_P1_head"/>
</dbReference>
<keyword evidence="4 9" id="KW-0812">Transmembrane</keyword>
<proteinExistence type="inferred from homology"/>
<dbReference type="InterPro" id="IPR022813">
    <property type="entry name" value="SecD/SecF_arch_bac"/>
</dbReference>
<feature type="domain" description="Protein translocase subunit SecDF P1" evidence="12">
    <location>
        <begin position="67"/>
        <end position="121"/>
    </location>
</feature>
<sequence>MKKSRGVLILVLTVLVTAFLIFTSAVGIGPTGTGAAEHIKTGLDLAGGVSITYEASEESPSEEDMADTIYKLQKRVEQYSTEAQVYKEGDNRIVVEIPGVTDANAILEELGKPGSLYFIAHKDSEGNENYSLNSQTGAYELTKTIEEIEADGGIVLTGTDIKDAKAAVATDELKNNENVVSLSMTEEGAEKFAVATKEAVEAGNDTIGIYYDGSFVSVPQVQVEITDGNAQIDGMADAQEAQTLASTIRIGGLKLELSELRSSVVAAQLGEEAISTSLLAAAIGLALIILFMIVVYRIPGLVAGISLIIYVCLDLIALNAFDLTLTLQGIAGIILSIGMAVDANVIIYARIQEEIAAGKTVRTALQNGFQKAFSAIFDGNITTLIAAFVLNWLGSGTIKGFAQTLALGIVLSMFTALVISRFLIYAIYAVGVRNQKFYGMRKERTPIRFLQKKKLFFAISIIMVLCGPVAMLAYNGAVGSPLKYSLEFQGGTSTTVTFEEEMSVKDIDSKVTPLVEEVTGDNNVQATKVVDSNQVMIKTITLDVSQREALEEALVDEFGVNPDEITSESISSTVSSEMRADAVKAVIVATVLMLLYIWFRFKDIRFASSAVIALLHDVLVVLAFYALARVSVGNTFIACMLTIVGYSINATIVIFDRIRENLATTKVKNNEALETLVNASITQTLTRSIYTSLTTFIMVFLLFLLGVSSIREFALPLMVGIVCGGYSSVCITGALWYVMKTRIKKGKK</sequence>
<dbReference type="InterPro" id="IPR005791">
    <property type="entry name" value="SecD"/>
</dbReference>
<keyword evidence="7 9" id="KW-0811">Translocation</keyword>
<dbReference type="EMBL" id="DXBG01000127">
    <property type="protein sequence ID" value="HIZ65326.1"/>
    <property type="molecule type" value="Genomic_DNA"/>
</dbReference>
<dbReference type="InterPro" id="IPR055344">
    <property type="entry name" value="SecD_SecF_C_bact"/>
</dbReference>
<gene>
    <name evidence="9 14" type="primary">secD</name>
    <name evidence="10" type="synonym">secF</name>
    <name evidence="14" type="ORF">H9809_05400</name>
</gene>
<evidence type="ECO:0000313" key="14">
    <source>
        <dbReference type="EMBL" id="HIZ65326.1"/>
    </source>
</evidence>
<comment type="function">
    <text evidence="9">Part of the Sec protein translocase complex. Interacts with the SecYEG preprotein conducting channel. SecDF uses the proton motive force (PMF) to complete protein translocation after the ATP-dependent function of SecA.</text>
</comment>
<dbReference type="PRINTS" id="PR01755">
    <property type="entry name" value="SECFTRNLCASE"/>
</dbReference>
<comment type="similarity">
    <text evidence="10">Belongs to the SecD/SecF family. SecF subfamily.</text>
</comment>
<feature type="transmembrane region" description="Helical" evidence="9">
    <location>
        <begin position="301"/>
        <end position="321"/>
    </location>
</feature>
<evidence type="ECO:0000256" key="7">
    <source>
        <dbReference type="ARBA" id="ARBA00023010"/>
    </source>
</evidence>
<dbReference type="InterPro" id="IPR022646">
    <property type="entry name" value="SecD/SecF_CS"/>
</dbReference>
<dbReference type="SUPFAM" id="SSF82866">
    <property type="entry name" value="Multidrug efflux transporter AcrB transmembrane domain"/>
    <property type="match status" value="2"/>
</dbReference>
<feature type="transmembrane region" description="Helical" evidence="9">
    <location>
        <begin position="606"/>
        <end position="628"/>
    </location>
</feature>
<evidence type="ECO:0000256" key="6">
    <source>
        <dbReference type="ARBA" id="ARBA00022989"/>
    </source>
</evidence>
<feature type="transmembrane region" description="Helical" evidence="9">
    <location>
        <begin position="372"/>
        <end position="393"/>
    </location>
</feature>
<reference evidence="14" key="1">
    <citation type="journal article" date="2021" name="PeerJ">
        <title>Extensive microbial diversity within the chicken gut microbiome revealed by metagenomics and culture.</title>
        <authorList>
            <person name="Gilroy R."/>
            <person name="Ravi A."/>
            <person name="Getino M."/>
            <person name="Pursley I."/>
            <person name="Horton D.L."/>
            <person name="Alikhan N.F."/>
            <person name="Baker D."/>
            <person name="Gharbi K."/>
            <person name="Hall N."/>
            <person name="Watson M."/>
            <person name="Adriaenssens E.M."/>
            <person name="Foster-Nyarko E."/>
            <person name="Jarju S."/>
            <person name="Secka A."/>
            <person name="Antonio M."/>
            <person name="Oren A."/>
            <person name="Chaudhuri R.R."/>
            <person name="La Ragione R."/>
            <person name="Hildebrand F."/>
            <person name="Pallen M.J."/>
        </authorList>
    </citation>
    <scope>NUCLEOTIDE SEQUENCE</scope>
    <source>
        <strain evidence="14">1068</strain>
    </source>
</reference>
<dbReference type="Pfam" id="PF21760">
    <property type="entry name" value="SecD_1st"/>
    <property type="match status" value="1"/>
</dbReference>
<feature type="transmembrane region" description="Helical" evidence="9">
    <location>
        <begin position="455"/>
        <end position="474"/>
    </location>
</feature>
<keyword evidence="5 9" id="KW-0653">Protein transport</keyword>
<dbReference type="InterPro" id="IPR005665">
    <property type="entry name" value="SecF_bac"/>
</dbReference>
<keyword evidence="2 9" id="KW-0813">Transport</keyword>
<dbReference type="PANTHER" id="PTHR30081">
    <property type="entry name" value="PROTEIN-EXPORT MEMBRANE PROTEIN SEC"/>
    <property type="match status" value="1"/>
</dbReference>
<dbReference type="AlphaFoldDB" id="A0A9D2FRI5"/>
<comment type="similarity">
    <text evidence="9">Belongs to the SecD/SecF family. SecD subfamily.</text>
</comment>
<feature type="domain" description="SecDF P1 head subdomain" evidence="13">
    <location>
        <begin position="153"/>
        <end position="254"/>
    </location>
</feature>
<dbReference type="HAMAP" id="MF_01464_B">
    <property type="entry name" value="SecF_B"/>
    <property type="match status" value="1"/>
</dbReference>
<feature type="domain" description="Protein export membrane protein SecD/SecF C-terminal" evidence="11">
    <location>
        <begin position="554"/>
        <end position="741"/>
    </location>
</feature>
<dbReference type="HAMAP" id="MF_01463_B">
    <property type="entry name" value="SecD_B"/>
    <property type="match status" value="1"/>
</dbReference>
<keyword evidence="6 9" id="KW-1133">Transmembrane helix</keyword>
<evidence type="ECO:0000256" key="5">
    <source>
        <dbReference type="ARBA" id="ARBA00022927"/>
    </source>
</evidence>
<reference evidence="14" key="2">
    <citation type="submission" date="2021-04" db="EMBL/GenBank/DDBJ databases">
        <authorList>
            <person name="Gilroy R."/>
        </authorList>
    </citation>
    <scope>NUCLEOTIDE SEQUENCE</scope>
    <source>
        <strain evidence="14">1068</strain>
    </source>
</reference>
<dbReference type="GO" id="GO:0006605">
    <property type="term" value="P:protein targeting"/>
    <property type="evidence" value="ECO:0007669"/>
    <property type="project" value="UniProtKB-UniRule"/>
</dbReference>
<dbReference type="NCBIfam" id="TIGR01129">
    <property type="entry name" value="secD"/>
    <property type="match status" value="1"/>
</dbReference>
<dbReference type="Pfam" id="PF07549">
    <property type="entry name" value="Sec_GG"/>
    <property type="match status" value="1"/>
</dbReference>
<feature type="transmembrane region" description="Helical" evidence="9">
    <location>
        <begin position="634"/>
        <end position="655"/>
    </location>
</feature>
<dbReference type="Gene3D" id="1.20.1640.10">
    <property type="entry name" value="Multidrug efflux transporter AcrB transmembrane domain"/>
    <property type="match status" value="2"/>
</dbReference>
<comment type="caution">
    <text evidence="9">Lacks conserved residue(s) required for the propagation of feature annotation.</text>
</comment>
<dbReference type="PANTHER" id="PTHR30081:SF1">
    <property type="entry name" value="PROTEIN TRANSLOCASE SUBUNIT SECD"/>
    <property type="match status" value="1"/>
</dbReference>
<comment type="subunit">
    <text evidence="9">Forms a complex with SecF. Part of the essential Sec protein translocation apparatus which comprises SecA, SecYEG and auxiliary proteins SecDF. Other proteins may also be involved.</text>
</comment>
<dbReference type="Gene3D" id="3.30.70.3400">
    <property type="match status" value="1"/>
</dbReference>
<evidence type="ECO:0000256" key="1">
    <source>
        <dbReference type="ARBA" id="ARBA00004651"/>
    </source>
</evidence>